<evidence type="ECO:0000313" key="2">
    <source>
        <dbReference type="Proteomes" id="UP000709295"/>
    </source>
</evidence>
<protein>
    <submittedName>
        <fullName evidence="1">Uncharacterized protein</fullName>
    </submittedName>
</protein>
<accession>A0A8J5I7V3</accession>
<comment type="caution">
    <text evidence="1">The sequence shown here is derived from an EMBL/GenBank/DDBJ whole genome shotgun (WGS) entry which is preliminary data.</text>
</comment>
<dbReference type="EMBL" id="JAENGY010002183">
    <property type="protein sequence ID" value="KAG6945125.1"/>
    <property type="molecule type" value="Genomic_DNA"/>
</dbReference>
<gene>
    <name evidence="1" type="ORF">JG688_00016731</name>
</gene>
<organism evidence="1 2">
    <name type="scientific">Phytophthora aleatoria</name>
    <dbReference type="NCBI Taxonomy" id="2496075"/>
    <lineage>
        <taxon>Eukaryota</taxon>
        <taxon>Sar</taxon>
        <taxon>Stramenopiles</taxon>
        <taxon>Oomycota</taxon>
        <taxon>Peronosporomycetes</taxon>
        <taxon>Peronosporales</taxon>
        <taxon>Peronosporaceae</taxon>
        <taxon>Phytophthora</taxon>
    </lineage>
</organism>
<proteinExistence type="predicted"/>
<evidence type="ECO:0000313" key="1">
    <source>
        <dbReference type="EMBL" id="KAG6945125.1"/>
    </source>
</evidence>
<name>A0A8J5I7V3_9STRA</name>
<sequence length="88" mass="9706">MPGYSSQHLTWISPSSNCLAQIPALDAEEPWCDGWVDAPAQHPYNTTFAPCNSEFPLFGPVSQTRKSVGRQIQVNPLISNSELSKFGR</sequence>
<keyword evidence="2" id="KW-1185">Reference proteome</keyword>
<dbReference type="AlphaFoldDB" id="A0A8J5I7V3"/>
<reference evidence="1" key="1">
    <citation type="submission" date="2021-01" db="EMBL/GenBank/DDBJ databases">
        <title>Phytophthora aleatoria, a newly-described species from Pinus radiata is distinct from Phytophthora cactorum isolates based on comparative genomics.</title>
        <authorList>
            <person name="Mcdougal R."/>
            <person name="Panda P."/>
            <person name="Williams N."/>
            <person name="Studholme D.J."/>
        </authorList>
    </citation>
    <scope>NUCLEOTIDE SEQUENCE</scope>
    <source>
        <strain evidence="1">NZFS 4037</strain>
    </source>
</reference>
<dbReference type="Proteomes" id="UP000709295">
    <property type="component" value="Unassembled WGS sequence"/>
</dbReference>